<dbReference type="GO" id="GO:0000724">
    <property type="term" value="P:double-strand break repair via homologous recombination"/>
    <property type="evidence" value="ECO:0007669"/>
    <property type="project" value="TreeGrafter"/>
</dbReference>
<comment type="caution">
    <text evidence="6">The sequence shown here is derived from an EMBL/GenBank/DDBJ whole genome shotgun (WGS) entry which is preliminary data.</text>
</comment>
<evidence type="ECO:0000256" key="5">
    <source>
        <dbReference type="SAM" id="MobiDB-lite"/>
    </source>
</evidence>
<proteinExistence type="inferred from homology"/>
<gene>
    <name evidence="6" type="ORF">A2Z21_00265</name>
</gene>
<comment type="similarity">
    <text evidence="1">Belongs to the RAD52 family.</text>
</comment>
<dbReference type="InterPro" id="IPR041247">
    <property type="entry name" value="Rad52_fam"/>
</dbReference>
<reference evidence="6 7" key="1">
    <citation type="journal article" date="2016" name="Nat. Commun.">
        <title>Thousands of microbial genomes shed light on interconnected biogeochemical processes in an aquifer system.</title>
        <authorList>
            <person name="Anantharaman K."/>
            <person name="Brown C.T."/>
            <person name="Hug L.A."/>
            <person name="Sharon I."/>
            <person name="Castelle C.J."/>
            <person name="Probst A.J."/>
            <person name="Thomas B.C."/>
            <person name="Singh A."/>
            <person name="Wilkins M.J."/>
            <person name="Karaoz U."/>
            <person name="Brodie E.L."/>
            <person name="Williams K.H."/>
            <person name="Hubbard S.S."/>
            <person name="Banfield J.F."/>
        </authorList>
    </citation>
    <scope>NUCLEOTIDE SEQUENCE [LARGE SCALE GENOMIC DNA]</scope>
    <source>
        <strain evidence="7">RBG_16_55_9</strain>
    </source>
</reference>
<dbReference type="AlphaFoldDB" id="A0A1F5UNM9"/>
<dbReference type="Proteomes" id="UP000179157">
    <property type="component" value="Unassembled WGS sequence"/>
</dbReference>
<evidence type="ECO:0000256" key="2">
    <source>
        <dbReference type="ARBA" id="ARBA00022763"/>
    </source>
</evidence>
<dbReference type="SUPFAM" id="SSF54768">
    <property type="entry name" value="dsRNA-binding domain-like"/>
    <property type="match status" value="1"/>
</dbReference>
<dbReference type="Gene3D" id="3.30.390.80">
    <property type="entry name" value="DNA repair protein Rad52/59/22"/>
    <property type="match status" value="1"/>
</dbReference>
<evidence type="ECO:0000256" key="3">
    <source>
        <dbReference type="ARBA" id="ARBA00023172"/>
    </source>
</evidence>
<dbReference type="GO" id="GO:0006312">
    <property type="term" value="P:mitotic recombination"/>
    <property type="evidence" value="ECO:0007669"/>
    <property type="project" value="TreeGrafter"/>
</dbReference>
<keyword evidence="2" id="KW-0227">DNA damage</keyword>
<evidence type="ECO:0000256" key="1">
    <source>
        <dbReference type="ARBA" id="ARBA00006638"/>
    </source>
</evidence>
<dbReference type="InterPro" id="IPR042525">
    <property type="entry name" value="Rad52_Rad59_Rad22_sf"/>
</dbReference>
<accession>A0A1F5UNM9</accession>
<dbReference type="Pfam" id="PF04098">
    <property type="entry name" value="Rad52_Rad22"/>
    <property type="match status" value="1"/>
</dbReference>
<dbReference type="InterPro" id="IPR007232">
    <property type="entry name" value="Rad52_Rad59_Rad22"/>
</dbReference>
<evidence type="ECO:0000313" key="6">
    <source>
        <dbReference type="EMBL" id="OGF52772.1"/>
    </source>
</evidence>
<evidence type="ECO:0008006" key="8">
    <source>
        <dbReference type="Google" id="ProtNLM"/>
    </source>
</evidence>
<name>A0A1F5UNM9_FRAXR</name>
<feature type="region of interest" description="Disordered" evidence="5">
    <location>
        <begin position="1"/>
        <end position="29"/>
    </location>
</feature>
<organism evidence="6 7">
    <name type="scientific">Fraserbacteria sp. (strain RBG_16_55_9)</name>
    <dbReference type="NCBI Taxonomy" id="1817864"/>
    <lineage>
        <taxon>Bacteria</taxon>
        <taxon>Candidatus Fraseribacteriota</taxon>
    </lineage>
</organism>
<keyword evidence="3" id="KW-0233">DNA recombination</keyword>
<dbReference type="EMBL" id="MFGX01000129">
    <property type="protein sequence ID" value="OGF52772.1"/>
    <property type="molecule type" value="Genomic_DNA"/>
</dbReference>
<dbReference type="GO" id="GO:0045002">
    <property type="term" value="P:double-strand break repair via single-strand annealing"/>
    <property type="evidence" value="ECO:0007669"/>
    <property type="project" value="TreeGrafter"/>
</dbReference>
<dbReference type="PANTHER" id="PTHR12132">
    <property type="entry name" value="DNA REPAIR AND RECOMBINATION PROTEIN RAD52, RAD59"/>
    <property type="match status" value="1"/>
</dbReference>
<protein>
    <recommendedName>
        <fullName evidence="8">DNA repair protein Rad52</fullName>
    </recommendedName>
</protein>
<evidence type="ECO:0000256" key="4">
    <source>
        <dbReference type="ARBA" id="ARBA00023204"/>
    </source>
</evidence>
<dbReference type="STRING" id="1817864.A2Z21_00265"/>
<keyword evidence="4" id="KW-0234">DNA repair</keyword>
<evidence type="ECO:0000313" key="7">
    <source>
        <dbReference type="Proteomes" id="UP000179157"/>
    </source>
</evidence>
<dbReference type="PANTHER" id="PTHR12132:SF1">
    <property type="entry name" value="DNA REPAIR PROTEIN RAD52 HOMOLOG"/>
    <property type="match status" value="1"/>
</dbReference>
<sequence>MTAGKKTELFDAGSSKPPQSAVPSPSLAPKMGFTPEQIEMLRKPIDPSRVQRRAGFRGQQFEYLPIHDIIETANRIFGFGGWQREIRRLEKVYQDETEGVYNVGYLCEYRVRVADIVHEDVGFGSSSNQPDLAQAHEMAVKGAVSDALKRCFRAFGDQFGLSLYKKHEFEEVSPSGPRTATDAQLGRLRKTLRTHSLKEEALLEYIKTKMGSEFAKLEELPLKVASRAIERFTQDEAAFVKEIQEISQGK</sequence>